<keyword evidence="4 7" id="KW-0378">Hydrolase</keyword>
<dbReference type="InterPro" id="IPR023828">
    <property type="entry name" value="Peptidase_S8_Ser-AS"/>
</dbReference>
<keyword evidence="5 7" id="KW-0720">Serine protease</keyword>
<dbReference type="PANTHER" id="PTHR42884">
    <property type="entry name" value="PROPROTEIN CONVERTASE SUBTILISIN/KEXIN-RELATED"/>
    <property type="match status" value="1"/>
</dbReference>
<keyword evidence="9" id="KW-0472">Membrane</keyword>
<feature type="active site" description="Charge relay system" evidence="7">
    <location>
        <position position="377"/>
    </location>
</feature>
<evidence type="ECO:0000256" key="5">
    <source>
        <dbReference type="ARBA" id="ARBA00022825"/>
    </source>
</evidence>
<dbReference type="PROSITE" id="PS00137">
    <property type="entry name" value="SUBTILASE_HIS"/>
    <property type="match status" value="1"/>
</dbReference>
<feature type="active site" description="Charge relay system" evidence="7">
    <location>
        <position position="205"/>
    </location>
</feature>
<evidence type="ECO:0000313" key="13">
    <source>
        <dbReference type="Proteomes" id="UP001623330"/>
    </source>
</evidence>
<dbReference type="SUPFAM" id="SSF52743">
    <property type="entry name" value="Subtilisin-like"/>
    <property type="match status" value="1"/>
</dbReference>
<dbReference type="Gene3D" id="2.60.120.260">
    <property type="entry name" value="Galactose-binding domain-like"/>
    <property type="match status" value="1"/>
</dbReference>
<dbReference type="SUPFAM" id="SSF49785">
    <property type="entry name" value="Galactose-binding domain-like"/>
    <property type="match status" value="1"/>
</dbReference>
<accession>A0ABR4NYA4</accession>
<organism evidence="12 13">
    <name type="scientific">Nakaseomyces bracarensis</name>
    <dbReference type="NCBI Taxonomy" id="273131"/>
    <lineage>
        <taxon>Eukaryota</taxon>
        <taxon>Fungi</taxon>
        <taxon>Dikarya</taxon>
        <taxon>Ascomycota</taxon>
        <taxon>Saccharomycotina</taxon>
        <taxon>Saccharomycetes</taxon>
        <taxon>Saccharomycetales</taxon>
        <taxon>Saccharomycetaceae</taxon>
        <taxon>Nakaseomyces</taxon>
    </lineage>
</organism>
<dbReference type="InterPro" id="IPR036852">
    <property type="entry name" value="Peptidase_S8/S53_dom_sf"/>
</dbReference>
<dbReference type="PANTHER" id="PTHR42884:SF14">
    <property type="entry name" value="NEUROENDOCRINE CONVERTASE 1"/>
    <property type="match status" value="1"/>
</dbReference>
<evidence type="ECO:0000256" key="10">
    <source>
        <dbReference type="SAM" id="SignalP"/>
    </source>
</evidence>
<dbReference type="InterPro" id="IPR022398">
    <property type="entry name" value="Peptidase_S8_His-AS"/>
</dbReference>
<dbReference type="InterPro" id="IPR015500">
    <property type="entry name" value="Peptidase_S8_subtilisin-rel"/>
</dbReference>
<dbReference type="PROSITE" id="PS51829">
    <property type="entry name" value="P_HOMO_B"/>
    <property type="match status" value="1"/>
</dbReference>
<evidence type="ECO:0000256" key="4">
    <source>
        <dbReference type="ARBA" id="ARBA00022801"/>
    </source>
</evidence>
<dbReference type="InterPro" id="IPR002884">
    <property type="entry name" value="P_dom"/>
</dbReference>
<evidence type="ECO:0000256" key="6">
    <source>
        <dbReference type="ARBA" id="ARBA00022837"/>
    </source>
</evidence>
<feature type="compositionally biased region" description="Polar residues" evidence="8">
    <location>
        <begin position="795"/>
        <end position="817"/>
    </location>
</feature>
<dbReference type="Proteomes" id="UP001623330">
    <property type="component" value="Unassembled WGS sequence"/>
</dbReference>
<feature type="compositionally biased region" description="Basic and acidic residues" evidence="8">
    <location>
        <begin position="818"/>
        <end position="827"/>
    </location>
</feature>
<dbReference type="PRINTS" id="PR00723">
    <property type="entry name" value="SUBTILISIN"/>
</dbReference>
<comment type="caution">
    <text evidence="12">The sequence shown here is derived from an EMBL/GenBank/DDBJ whole genome shotgun (WGS) entry which is preliminary data.</text>
</comment>
<feature type="active site" description="Charge relay system" evidence="7">
    <location>
        <position position="167"/>
    </location>
</feature>
<evidence type="ECO:0000256" key="8">
    <source>
        <dbReference type="SAM" id="MobiDB-lite"/>
    </source>
</evidence>
<sequence>MRLGRSIQYLALAAWFGQGLSEVIPEKNFTSREYFAIESELSKEKLLALHPSWRFEHGVRGLDNHYVFSSPKQEGRLSKRDLETSDHILFSELLTPERKLQKRGPVPPMDSSMSTVQDLMDRIEINDPLFTKQWHLLNPSFPGKDINVKDVWLSGITGRGVVAAIVDDGVDYESPDLKDNFSPEGSWDFNENKNLPKPLLVDDTHGTRCAGEIAAGKNNNFCGVGIAYNAKVSGLRILSGLLTSEDEAASLVHALDVNDIYSCSWGPPDDGKHLQGPSPLVRKALIKGTNEGRNKKGAIYVFASGNGGHNGDNCNYDGYTNSIYSITVGAVDHKDLHPPYSESCSAVMVVTYSSGSGEYIHSTDIKGTCSDRHGGTSAAAPIAAGIYALVLEANPSLTWRDLQYLTILSSDPVTNNLNDGNWQETAMKRQYSHTYGYGKLNAHKIVEMAKTWKNVNPQAWFFSQEKQVNKANDIDDINSSIESVITISKEDLNQANLKNLEHITVTVDIETTDRGQTIIDLISPSGIVSHLGVVRRFDNSEEGFRGWTFMSVAHWGESGVGDWKLVVKSASDSNEVQFNSWKLATFGVAEKAERAVPYEFGMEYNSPNESSDKTNDNPEPEEEKPEDSTDKPEEAIENPGSEQEKPDQGDTTEEGEGKGDEIYNPDQDNTDSHKQHSSGRLPPIPQGIKLIISVFLLICVFLLLHFMFFVRARRRIKRSRAAAYDYDIIDTDSDHDSNIDDILANMPDTFSVSEIDDNDFDLSDEDKLSNSGPVGKNIVLDELLLETFNSNGIEGSSSREANGNVIEENSNSGVETSNSREDTSNIR</sequence>
<keyword evidence="6" id="KW-0106">Calcium</keyword>
<dbReference type="CDD" id="cd04059">
    <property type="entry name" value="Peptidases_S8_Protein_convertases_Kexins_Furin-like"/>
    <property type="match status" value="1"/>
</dbReference>
<dbReference type="EMBL" id="JBEVYD010000004">
    <property type="protein sequence ID" value="KAL3233875.1"/>
    <property type="molecule type" value="Genomic_DNA"/>
</dbReference>
<keyword evidence="9" id="KW-0812">Transmembrane</keyword>
<evidence type="ECO:0000256" key="2">
    <source>
        <dbReference type="ARBA" id="ARBA00022670"/>
    </source>
</evidence>
<keyword evidence="3 10" id="KW-0732">Signal</keyword>
<dbReference type="Gene3D" id="3.40.50.200">
    <property type="entry name" value="Peptidase S8/S53 domain"/>
    <property type="match status" value="1"/>
</dbReference>
<gene>
    <name evidence="12" type="ORF">RNJ44_03915</name>
</gene>
<proteinExistence type="inferred from homology"/>
<feature type="chain" id="PRO_5045483816" evidence="10">
    <location>
        <begin position="22"/>
        <end position="827"/>
    </location>
</feature>
<evidence type="ECO:0000313" key="12">
    <source>
        <dbReference type="EMBL" id="KAL3233875.1"/>
    </source>
</evidence>
<dbReference type="Pfam" id="PF01483">
    <property type="entry name" value="P_proprotein"/>
    <property type="match status" value="1"/>
</dbReference>
<feature type="signal peptide" evidence="10">
    <location>
        <begin position="1"/>
        <end position="21"/>
    </location>
</feature>
<feature type="region of interest" description="Disordered" evidence="8">
    <location>
        <begin position="601"/>
        <end position="682"/>
    </location>
</feature>
<dbReference type="InterPro" id="IPR008979">
    <property type="entry name" value="Galactose-bd-like_sf"/>
</dbReference>
<feature type="transmembrane region" description="Helical" evidence="9">
    <location>
        <begin position="690"/>
        <end position="710"/>
    </location>
</feature>
<dbReference type="PROSITE" id="PS51892">
    <property type="entry name" value="SUBTILASE"/>
    <property type="match status" value="1"/>
</dbReference>
<keyword evidence="9" id="KW-1133">Transmembrane helix</keyword>
<feature type="domain" description="P/Homo B" evidence="11">
    <location>
        <begin position="455"/>
        <end position="591"/>
    </location>
</feature>
<name>A0ABR4NYA4_9SACH</name>
<dbReference type="PROSITE" id="PS00138">
    <property type="entry name" value="SUBTILASE_SER"/>
    <property type="match status" value="1"/>
</dbReference>
<comment type="similarity">
    <text evidence="1">Belongs to the peptidase S8 family. Furin subfamily.</text>
</comment>
<dbReference type="InterPro" id="IPR034182">
    <property type="entry name" value="Kexin/furin"/>
</dbReference>
<evidence type="ECO:0000256" key="1">
    <source>
        <dbReference type="ARBA" id="ARBA00005325"/>
    </source>
</evidence>
<evidence type="ECO:0000259" key="11">
    <source>
        <dbReference type="PROSITE" id="PS51829"/>
    </source>
</evidence>
<dbReference type="Pfam" id="PF00082">
    <property type="entry name" value="Peptidase_S8"/>
    <property type="match status" value="1"/>
</dbReference>
<protein>
    <submittedName>
        <fullName evidence="12">Kexin</fullName>
    </submittedName>
</protein>
<evidence type="ECO:0000256" key="7">
    <source>
        <dbReference type="PROSITE-ProRule" id="PRU01240"/>
    </source>
</evidence>
<evidence type="ECO:0000256" key="9">
    <source>
        <dbReference type="SAM" id="Phobius"/>
    </source>
</evidence>
<evidence type="ECO:0000256" key="3">
    <source>
        <dbReference type="ARBA" id="ARBA00022729"/>
    </source>
</evidence>
<feature type="region of interest" description="Disordered" evidence="8">
    <location>
        <begin position="795"/>
        <end position="827"/>
    </location>
</feature>
<keyword evidence="13" id="KW-1185">Reference proteome</keyword>
<keyword evidence="2 7" id="KW-0645">Protease</keyword>
<dbReference type="InterPro" id="IPR000209">
    <property type="entry name" value="Peptidase_S8/S53_dom"/>
</dbReference>
<reference evidence="12 13" key="1">
    <citation type="submission" date="2024-05" db="EMBL/GenBank/DDBJ databases">
        <title>Long read based assembly of the Candida bracarensis genome reveals expanded adhesin content.</title>
        <authorList>
            <person name="Marcet-Houben M."/>
            <person name="Ksiezopolska E."/>
            <person name="Gabaldon T."/>
        </authorList>
    </citation>
    <scope>NUCLEOTIDE SEQUENCE [LARGE SCALE GENOMIC DNA]</scope>
    <source>
        <strain evidence="12 13">CBM6</strain>
    </source>
</reference>